<accession>A0A8J1TCP6</accession>
<dbReference type="AlphaFoldDB" id="A0A8J1TCP6"/>
<keyword evidence="2" id="KW-0812">Transmembrane</keyword>
<dbReference type="GO" id="GO:0016020">
    <property type="term" value="C:membrane"/>
    <property type="evidence" value="ECO:0007669"/>
    <property type="project" value="UniProtKB-SubCell"/>
</dbReference>
<evidence type="ECO:0000256" key="3">
    <source>
        <dbReference type="ARBA" id="ARBA00022989"/>
    </source>
</evidence>
<sequence length="594" mass="66268">MFFDELLFLAGSFNLYQAIIIIGGHFLEYISAWQNLNAAFIAGEPRHWCSVPEIDNLGLSHGLRMNLTTPIEEKDGRTFFSSCKVYDRNYTGITGDNYLDILGWNTTKTRDCDAFVYSKELYVSTIATEWDLVCGQKWIKATIQSIFFVGRLIGAVFWGFIADRFGRKKVYIITLLGTMIISISSAFYPEIISYTVSRFLTAFFITGVTQTFYVILMELVGPKYRVATGIIYFGGWTMGMVSLSGLAYAVREWRKLQLVISVPSVIMLIFVWLLPESPRWSRQNNKEEDAKEVIKTIAKVNKTTEKLPENFTIDLEKGKAAKGNFIALFSTPNIRKRTLILCYVWFANSLVYYGLSLNTSNLGGNPYINFFISGAVEIVAKVFVISGFMYIGRRLPFSFAMLFGGVCLIATIAVPVDQNVIIVVLSMAGKLAIAASFDMAWIYSAEVYPTPLRASGVGCNSMAARVAGIISAYVGLLGDVNRVLPYLVLGIVSLISGVLVLFLPETRGMSLPETIEEGEQFGQGQRFFACTGNPEPDDLKKERDIGKENEAMHGVGQENGAVYNRGKENMGFDHENQHVEKSKPTAEMINLNRL</sequence>
<evidence type="ECO:0000313" key="6">
    <source>
        <dbReference type="Proteomes" id="UP000749559"/>
    </source>
</evidence>
<evidence type="ECO:0000256" key="1">
    <source>
        <dbReference type="ARBA" id="ARBA00004141"/>
    </source>
</evidence>
<gene>
    <name evidence="5" type="ORF">OFUS_LOCUS23138</name>
</gene>
<dbReference type="OrthoDB" id="10021984at2759"/>
<dbReference type="InterPro" id="IPR036259">
    <property type="entry name" value="MFS_trans_sf"/>
</dbReference>
<reference evidence="5" key="1">
    <citation type="submission" date="2022-03" db="EMBL/GenBank/DDBJ databases">
        <authorList>
            <person name="Martin C."/>
        </authorList>
    </citation>
    <scope>NUCLEOTIDE SEQUENCE</scope>
</reference>
<comment type="subcellular location">
    <subcellularLocation>
        <location evidence="1">Membrane</location>
        <topology evidence="1">Multi-pass membrane protein</topology>
    </subcellularLocation>
</comment>
<dbReference type="PANTHER" id="PTHR24064">
    <property type="entry name" value="SOLUTE CARRIER FAMILY 22 MEMBER"/>
    <property type="match status" value="1"/>
</dbReference>
<organism evidence="5 6">
    <name type="scientific">Owenia fusiformis</name>
    <name type="common">Polychaete worm</name>
    <dbReference type="NCBI Taxonomy" id="6347"/>
    <lineage>
        <taxon>Eukaryota</taxon>
        <taxon>Metazoa</taxon>
        <taxon>Spiralia</taxon>
        <taxon>Lophotrochozoa</taxon>
        <taxon>Annelida</taxon>
        <taxon>Polychaeta</taxon>
        <taxon>Sedentaria</taxon>
        <taxon>Canalipalpata</taxon>
        <taxon>Sabellida</taxon>
        <taxon>Oweniida</taxon>
        <taxon>Oweniidae</taxon>
        <taxon>Owenia</taxon>
    </lineage>
</organism>
<dbReference type="CDD" id="cd17317">
    <property type="entry name" value="MFS_SLC22"/>
    <property type="match status" value="1"/>
</dbReference>
<dbReference type="Gene3D" id="1.20.1250.20">
    <property type="entry name" value="MFS general substrate transporter like domains"/>
    <property type="match status" value="1"/>
</dbReference>
<comment type="caution">
    <text evidence="5">The sequence shown here is derived from an EMBL/GenBank/DDBJ whole genome shotgun (WGS) entry which is preliminary data.</text>
</comment>
<name>A0A8J1TCP6_OWEFU</name>
<evidence type="ECO:0000313" key="5">
    <source>
        <dbReference type="EMBL" id="CAH1799083.1"/>
    </source>
</evidence>
<dbReference type="SUPFAM" id="SSF103473">
    <property type="entry name" value="MFS general substrate transporter"/>
    <property type="match status" value="1"/>
</dbReference>
<keyword evidence="6" id="KW-1185">Reference proteome</keyword>
<protein>
    <submittedName>
        <fullName evidence="5">Uncharacterized protein</fullName>
    </submittedName>
</protein>
<evidence type="ECO:0000256" key="2">
    <source>
        <dbReference type="ARBA" id="ARBA00022692"/>
    </source>
</evidence>
<dbReference type="Pfam" id="PF00083">
    <property type="entry name" value="Sugar_tr"/>
    <property type="match status" value="1"/>
</dbReference>
<keyword evidence="3" id="KW-1133">Transmembrane helix</keyword>
<dbReference type="InterPro" id="IPR005828">
    <property type="entry name" value="MFS_sugar_transport-like"/>
</dbReference>
<dbReference type="EMBL" id="CAIIXF020000011">
    <property type="protein sequence ID" value="CAH1799083.1"/>
    <property type="molecule type" value="Genomic_DNA"/>
</dbReference>
<proteinExistence type="predicted"/>
<keyword evidence="4" id="KW-0472">Membrane</keyword>
<dbReference type="InterPro" id="IPR020846">
    <property type="entry name" value="MFS_dom"/>
</dbReference>
<dbReference type="Proteomes" id="UP000749559">
    <property type="component" value="Unassembled WGS sequence"/>
</dbReference>
<evidence type="ECO:0000256" key="4">
    <source>
        <dbReference type="ARBA" id="ARBA00023136"/>
    </source>
</evidence>
<dbReference type="GO" id="GO:0022857">
    <property type="term" value="F:transmembrane transporter activity"/>
    <property type="evidence" value="ECO:0007669"/>
    <property type="project" value="InterPro"/>
</dbReference>
<dbReference type="PROSITE" id="PS50850">
    <property type="entry name" value="MFS"/>
    <property type="match status" value="1"/>
</dbReference>